<proteinExistence type="inferred from homology"/>
<evidence type="ECO:0000256" key="1">
    <source>
        <dbReference type="ARBA" id="ARBA00007749"/>
    </source>
</evidence>
<dbReference type="InterPro" id="IPR036866">
    <property type="entry name" value="RibonucZ/Hydroxyglut_hydro"/>
</dbReference>
<evidence type="ECO:0000256" key="2">
    <source>
        <dbReference type="ARBA" id="ARBA00022723"/>
    </source>
</evidence>
<dbReference type="SUPFAM" id="SSF56281">
    <property type="entry name" value="Metallo-hydrolase/oxidoreductase"/>
    <property type="match status" value="1"/>
</dbReference>
<dbReference type="InterPro" id="IPR051013">
    <property type="entry name" value="MBL_superfamily_lactonases"/>
</dbReference>
<comment type="similarity">
    <text evidence="1">Belongs to the metallo-beta-lactamase superfamily.</text>
</comment>
<dbReference type="AlphaFoldDB" id="A0A1M7TK92"/>
<evidence type="ECO:0000259" key="6">
    <source>
        <dbReference type="SMART" id="SM00849"/>
    </source>
</evidence>
<accession>A0A1M7TK92</accession>
<evidence type="ECO:0000313" key="7">
    <source>
        <dbReference type="EMBL" id="SHN71137.1"/>
    </source>
</evidence>
<evidence type="ECO:0000256" key="4">
    <source>
        <dbReference type="ARBA" id="ARBA00022833"/>
    </source>
</evidence>
<dbReference type="CDD" id="cd07720">
    <property type="entry name" value="OPHC2-like_MBL-fold"/>
    <property type="match status" value="1"/>
</dbReference>
<gene>
    <name evidence="7" type="ORF">SAMN05216200_10798</name>
</gene>
<sequence length="332" mass="35052">MSQMNDSAPKGVGRRAALSALAAAPVAAALTLGAPAPARAAAPKAGPARGLVRRFELGAFEVATLSDGMRAGEGPHPIFGQNVSAEEVAALLEANFLPAGRFVNGFTPTLVNTGAELILFDTGLGEGARPAMGGLRARLAEAGVTPEQIDVVVLTHMHPDHIGGLTEGGAPAFPNARYVIGAAEYDFWTAPGRDSGPTERVARLVQEKVVPLAERARFVKPGDAVAPGIEAVAAFGHTPGHMAWHLESEGRRLMLCADACNHYVVSLQRPDWHVRYDMDKEAAAATRKSLFGMIAADRIPFVGYHMPFPAVGFVEPLGEGFRFVPATYQFDV</sequence>
<dbReference type="InterPro" id="IPR001279">
    <property type="entry name" value="Metallo-B-lactamas"/>
</dbReference>
<dbReference type="GO" id="GO:0016787">
    <property type="term" value="F:hydrolase activity"/>
    <property type="evidence" value="ECO:0007669"/>
    <property type="project" value="UniProtKB-KW"/>
</dbReference>
<dbReference type="PROSITE" id="PS51318">
    <property type="entry name" value="TAT"/>
    <property type="match status" value="1"/>
</dbReference>
<feature type="domain" description="Metallo-beta-lactamase" evidence="6">
    <location>
        <begin position="105"/>
        <end position="305"/>
    </location>
</feature>
<reference evidence="7 8" key="1">
    <citation type="submission" date="2016-12" db="EMBL/GenBank/DDBJ databases">
        <authorList>
            <person name="Song W.-J."/>
            <person name="Kurnit D.M."/>
        </authorList>
    </citation>
    <scope>NUCLEOTIDE SEQUENCE [LARGE SCALE GENOMIC DNA]</scope>
    <source>
        <strain evidence="7 8">CGMCC 1.10808</strain>
    </source>
</reference>
<keyword evidence="3" id="KW-0378">Hydrolase</keyword>
<dbReference type="InterPro" id="IPR006311">
    <property type="entry name" value="TAT_signal"/>
</dbReference>
<evidence type="ECO:0000313" key="8">
    <source>
        <dbReference type="Proteomes" id="UP000184066"/>
    </source>
</evidence>
<dbReference type="Pfam" id="PF00753">
    <property type="entry name" value="Lactamase_B"/>
    <property type="match status" value="1"/>
</dbReference>
<name>A0A1M7TK92_9RHOB</name>
<evidence type="ECO:0000256" key="3">
    <source>
        <dbReference type="ARBA" id="ARBA00022801"/>
    </source>
</evidence>
<dbReference type="SMART" id="SM00849">
    <property type="entry name" value="Lactamase_B"/>
    <property type="match status" value="1"/>
</dbReference>
<dbReference type="PANTHER" id="PTHR42978">
    <property type="entry name" value="QUORUM-QUENCHING LACTONASE YTNP-RELATED-RELATED"/>
    <property type="match status" value="1"/>
</dbReference>
<keyword evidence="5" id="KW-0732">Signal</keyword>
<dbReference type="EMBL" id="FRDL01000007">
    <property type="protein sequence ID" value="SHN71137.1"/>
    <property type="molecule type" value="Genomic_DNA"/>
</dbReference>
<keyword evidence="8" id="KW-1185">Reference proteome</keyword>
<keyword evidence="2" id="KW-0479">Metal-binding</keyword>
<dbReference type="Gene3D" id="3.60.15.10">
    <property type="entry name" value="Ribonuclease Z/Hydroxyacylglutathione hydrolase-like"/>
    <property type="match status" value="1"/>
</dbReference>
<keyword evidence="4" id="KW-0862">Zinc</keyword>
<dbReference type="STRING" id="1189325.SAMN04488119_10799"/>
<feature type="signal peptide" evidence="5">
    <location>
        <begin position="1"/>
        <end position="40"/>
    </location>
</feature>
<evidence type="ECO:0000256" key="5">
    <source>
        <dbReference type="SAM" id="SignalP"/>
    </source>
</evidence>
<dbReference type="PANTHER" id="PTHR42978:SF6">
    <property type="entry name" value="QUORUM-QUENCHING LACTONASE YTNP-RELATED"/>
    <property type="match status" value="1"/>
</dbReference>
<protein>
    <submittedName>
        <fullName evidence="7">Metallo-beta-lactamase superfamily protein</fullName>
    </submittedName>
</protein>
<dbReference type="Proteomes" id="UP000184066">
    <property type="component" value="Unassembled WGS sequence"/>
</dbReference>
<dbReference type="RefSeq" id="WP_245728517.1">
    <property type="nucleotide sequence ID" value="NZ_FOHL01000007.1"/>
</dbReference>
<organism evidence="7 8">
    <name type="scientific">Oceanicella actignis</name>
    <dbReference type="NCBI Taxonomy" id="1189325"/>
    <lineage>
        <taxon>Bacteria</taxon>
        <taxon>Pseudomonadati</taxon>
        <taxon>Pseudomonadota</taxon>
        <taxon>Alphaproteobacteria</taxon>
        <taxon>Rhodobacterales</taxon>
        <taxon>Paracoccaceae</taxon>
        <taxon>Oceanicella</taxon>
    </lineage>
</organism>
<dbReference type="GO" id="GO:0046872">
    <property type="term" value="F:metal ion binding"/>
    <property type="evidence" value="ECO:0007669"/>
    <property type="project" value="UniProtKB-KW"/>
</dbReference>
<feature type="chain" id="PRO_5009929459" evidence="5">
    <location>
        <begin position="41"/>
        <end position="332"/>
    </location>
</feature>